<dbReference type="Pfam" id="PF00788">
    <property type="entry name" value="RA"/>
    <property type="match status" value="1"/>
</dbReference>
<gene>
    <name evidence="2" type="ORF">PSON_ATCC_30995.1.T0310057</name>
</gene>
<organism evidence="2 3">
    <name type="scientific">Paramecium sonneborni</name>
    <dbReference type="NCBI Taxonomy" id="65129"/>
    <lineage>
        <taxon>Eukaryota</taxon>
        <taxon>Sar</taxon>
        <taxon>Alveolata</taxon>
        <taxon>Ciliophora</taxon>
        <taxon>Intramacronucleata</taxon>
        <taxon>Oligohymenophorea</taxon>
        <taxon>Peniculida</taxon>
        <taxon>Parameciidae</taxon>
        <taxon>Paramecium</taxon>
    </lineage>
</organism>
<dbReference type="OrthoDB" id="296946at2759"/>
<evidence type="ECO:0000313" key="2">
    <source>
        <dbReference type="EMBL" id="CAD8073631.1"/>
    </source>
</evidence>
<proteinExistence type="predicted"/>
<dbReference type="Proteomes" id="UP000692954">
    <property type="component" value="Unassembled WGS sequence"/>
</dbReference>
<keyword evidence="3" id="KW-1185">Reference proteome</keyword>
<dbReference type="EMBL" id="CAJJDN010000031">
    <property type="protein sequence ID" value="CAD8073631.1"/>
    <property type="molecule type" value="Genomic_DNA"/>
</dbReference>
<name>A0A8S1M733_9CILI</name>
<sequence length="341" mass="40570">MSLFTNSFRNLSQQQYEDDSVKVYYKSDMKQYAKIRYNRGTTIGQIINELIKELNLNGKLQYQLYIITHQKNEPSQGGISIKRKLRKNEQPFRILFFTKTFKYSFYLDYMFSQLSQNIQDSHINQNENYQLTKYDKEFKIVKLTKNGSQKKIRIKINSQGAALCQEGNKKWKSLFNTLIVNLILSKTFNKLIYQYTKNTEIKCKMNSQDNIIQNCTRQIMQQIEFNCYEFTQSKQMMKENPNFKSFIEIYKITQVNQDITAIQNDDLIVNIIQFKESILETMSILPREQFRKALIVFNAQFKYTASQKIENQIEEQNSLLNSLEDILVSEEDMKKFNQFLS</sequence>
<evidence type="ECO:0000259" key="1">
    <source>
        <dbReference type="Pfam" id="PF00788"/>
    </source>
</evidence>
<comment type="caution">
    <text evidence="2">The sequence shown here is derived from an EMBL/GenBank/DDBJ whole genome shotgun (WGS) entry which is preliminary data.</text>
</comment>
<feature type="domain" description="Ras-associating" evidence="1">
    <location>
        <begin position="20"/>
        <end position="107"/>
    </location>
</feature>
<dbReference type="AlphaFoldDB" id="A0A8S1M733"/>
<protein>
    <recommendedName>
        <fullName evidence="1">Ras-associating domain-containing protein</fullName>
    </recommendedName>
</protein>
<dbReference type="InterPro" id="IPR000159">
    <property type="entry name" value="RA_dom"/>
</dbReference>
<accession>A0A8S1M733</accession>
<evidence type="ECO:0000313" key="3">
    <source>
        <dbReference type="Proteomes" id="UP000692954"/>
    </source>
</evidence>
<reference evidence="2" key="1">
    <citation type="submission" date="2021-01" db="EMBL/GenBank/DDBJ databases">
        <authorList>
            <consortium name="Genoscope - CEA"/>
            <person name="William W."/>
        </authorList>
    </citation>
    <scope>NUCLEOTIDE SEQUENCE</scope>
</reference>